<gene>
    <name evidence="3" type="ORF">GNP93_01530</name>
</gene>
<protein>
    <recommendedName>
        <fullName evidence="2">YCII-related domain-containing protein</fullName>
    </recommendedName>
</protein>
<dbReference type="Proteomes" id="UP000450917">
    <property type="component" value="Unassembled WGS sequence"/>
</dbReference>
<evidence type="ECO:0000313" key="4">
    <source>
        <dbReference type="Proteomes" id="UP000450917"/>
    </source>
</evidence>
<dbReference type="Gene3D" id="3.30.70.1060">
    <property type="entry name" value="Dimeric alpha+beta barrel"/>
    <property type="match status" value="1"/>
</dbReference>
<dbReference type="Pfam" id="PF03795">
    <property type="entry name" value="YCII"/>
    <property type="match status" value="1"/>
</dbReference>
<proteinExistence type="inferred from homology"/>
<evidence type="ECO:0000256" key="1">
    <source>
        <dbReference type="ARBA" id="ARBA00007689"/>
    </source>
</evidence>
<dbReference type="PANTHER" id="PTHR37828">
    <property type="entry name" value="GSR2449 PROTEIN"/>
    <property type="match status" value="1"/>
</dbReference>
<comment type="caution">
    <text evidence="3">The sequence shown here is derived from an EMBL/GenBank/DDBJ whole genome shotgun (WGS) entry which is preliminary data.</text>
</comment>
<name>A0A7X2Z6T2_9BACL</name>
<dbReference type="PANTHER" id="PTHR37828:SF1">
    <property type="entry name" value="YCII-RELATED DOMAIN-CONTAINING PROTEIN"/>
    <property type="match status" value="1"/>
</dbReference>
<keyword evidence="4" id="KW-1185">Reference proteome</keyword>
<dbReference type="AlphaFoldDB" id="A0A7X2Z6T2"/>
<dbReference type="InterPro" id="IPR005545">
    <property type="entry name" value="YCII"/>
</dbReference>
<dbReference type="InterPro" id="IPR011008">
    <property type="entry name" value="Dimeric_a/b-barrel"/>
</dbReference>
<dbReference type="RefSeq" id="WP_155613833.1">
    <property type="nucleotide sequence ID" value="NZ_WNZX01000001.1"/>
</dbReference>
<organism evidence="3 4">
    <name type="scientific">Paenibacillus validus</name>
    <dbReference type="NCBI Taxonomy" id="44253"/>
    <lineage>
        <taxon>Bacteria</taxon>
        <taxon>Bacillati</taxon>
        <taxon>Bacillota</taxon>
        <taxon>Bacilli</taxon>
        <taxon>Bacillales</taxon>
        <taxon>Paenibacillaceae</taxon>
        <taxon>Paenibacillus</taxon>
    </lineage>
</organism>
<evidence type="ECO:0000259" key="2">
    <source>
        <dbReference type="Pfam" id="PF03795"/>
    </source>
</evidence>
<evidence type="ECO:0000313" key="3">
    <source>
        <dbReference type="EMBL" id="MUG69348.1"/>
    </source>
</evidence>
<dbReference type="EMBL" id="WNZX01000001">
    <property type="protein sequence ID" value="MUG69348.1"/>
    <property type="molecule type" value="Genomic_DNA"/>
</dbReference>
<dbReference type="SUPFAM" id="SSF54909">
    <property type="entry name" value="Dimeric alpha+beta barrel"/>
    <property type="match status" value="1"/>
</dbReference>
<feature type="domain" description="YCII-related" evidence="2">
    <location>
        <begin position="14"/>
        <end position="82"/>
    </location>
</feature>
<accession>A0A7X2Z6T2</accession>
<sequence length="86" mass="9993">MKMFVVFLPMLDAEKSQVQRNEHLAYLAEQRAQGHIFANGRFADGWGGMVIYKAEAIEDVRTWAENDPYVRSGARSYEVHEWDMVQ</sequence>
<comment type="similarity">
    <text evidence="1">Belongs to the YciI family.</text>
</comment>
<reference evidence="3 4" key="1">
    <citation type="submission" date="2019-11" db="EMBL/GenBank/DDBJ databases">
        <title>Draft genome sequences of five Paenibacillus species of dairy origin.</title>
        <authorList>
            <person name="Olajide A.M."/>
            <person name="Chen S."/>
            <person name="Lapointe G."/>
        </authorList>
    </citation>
    <scope>NUCLEOTIDE SEQUENCE [LARGE SCALE GENOMIC DNA]</scope>
    <source>
        <strain evidence="3 4">2CS3</strain>
    </source>
</reference>